<dbReference type="SUPFAM" id="SSF49785">
    <property type="entry name" value="Galactose-binding domain-like"/>
    <property type="match status" value="1"/>
</dbReference>
<dbReference type="InterPro" id="IPR011444">
    <property type="entry name" value="DUF1549"/>
</dbReference>
<evidence type="ECO:0000256" key="1">
    <source>
        <dbReference type="SAM" id="SignalP"/>
    </source>
</evidence>
<accession>A0A7W9W3Z8</accession>
<name>A0A7W9W3Z8_ARMRO</name>
<protein>
    <submittedName>
        <fullName evidence="3">Cell wall-associated NlpC family hydrolase</fullName>
    </submittedName>
</protein>
<evidence type="ECO:0000313" key="4">
    <source>
        <dbReference type="Proteomes" id="UP000520814"/>
    </source>
</evidence>
<dbReference type="PANTHER" id="PTHR35889:SF3">
    <property type="entry name" value="F-BOX DOMAIN-CONTAINING PROTEIN"/>
    <property type="match status" value="1"/>
</dbReference>
<dbReference type="RefSeq" id="WP_184192541.1">
    <property type="nucleotide sequence ID" value="NZ_JACHGW010000001.1"/>
</dbReference>
<evidence type="ECO:0000313" key="3">
    <source>
        <dbReference type="EMBL" id="MBB6048919.1"/>
    </source>
</evidence>
<reference evidence="3 4" key="1">
    <citation type="submission" date="2020-08" db="EMBL/GenBank/DDBJ databases">
        <title>Genomic Encyclopedia of Type Strains, Phase IV (KMG-IV): sequencing the most valuable type-strain genomes for metagenomic binning, comparative biology and taxonomic classification.</title>
        <authorList>
            <person name="Goeker M."/>
        </authorList>
    </citation>
    <scope>NUCLEOTIDE SEQUENCE [LARGE SCALE GENOMIC DNA]</scope>
    <source>
        <strain evidence="3 4">DSM 23562</strain>
    </source>
</reference>
<feature type="domain" description="F5/8 type C" evidence="2">
    <location>
        <begin position="382"/>
        <end position="486"/>
    </location>
</feature>
<dbReference type="InterPro" id="IPR000421">
    <property type="entry name" value="FA58C"/>
</dbReference>
<dbReference type="AlphaFoldDB" id="A0A7W9W3Z8"/>
<dbReference type="Pfam" id="PF07583">
    <property type="entry name" value="PSCyt2"/>
    <property type="match status" value="1"/>
</dbReference>
<dbReference type="InterPro" id="IPR022655">
    <property type="entry name" value="DUF1553"/>
</dbReference>
<dbReference type="PANTHER" id="PTHR35889">
    <property type="entry name" value="CYCLOINULO-OLIGOSACCHARIDE FRUCTANOTRANSFERASE-RELATED"/>
    <property type="match status" value="1"/>
</dbReference>
<feature type="chain" id="PRO_5031346390" evidence="1">
    <location>
        <begin position="21"/>
        <end position="840"/>
    </location>
</feature>
<sequence>MRWWMTLVALLAALPSQAQNAVLQRRCVSCHSGTKPAGGLDLSRVEAVKQNASRILRAAESGQMPPSGKLPVSELALLKKALPTTTTLWSLKPLTSPPAPSPKGKGVSIDALVRAELAKKGLKPSPEADKRTLIRRVTVDLTGLPPTAEEIAAFVKDMRPDAYEKLVDRLLASPAYGEKWARHWLDVVRFGESNGYERNLLRENAWPYRDWVIGALNADMPYERFVKAQLAGDQVGEAAATGFLVAGVHDDVPSPDEVLTRQQRASDLDDMVATTAETFLGLTVGCARCHDHKFDPIPQTDYYRLSAVFAGVYHGERELEPQGKVSALERQRRFQSALWEVRGLAKAEQKLSALGNEDAFPPTYAKFVRFTILSTQDGSEPCLDELAVYGPESSENLALNGKPTASSLLPGYKDHQLAHLTDGWLGNAYSWISNEPGKGWVQVELPHETTINLVTWGRDASGQFADRLAATYKIEVSEDGERWHTVATHESRGVEQPAAKEREALLKKVYELRDGKRAYLGKLVSPEPVYLLRRGDVMQRVEEVSPGAPLGDSAVSPFAKGEEPRLALASWLVRRDNPLTWRVIVNRIWQQHFGVGLVTTPSDFGNNGAKPSNQALLDSLAVWFRESGQSFKKLHKLIVTSATYKQSAVTPQPKAQALDGSNRLLWRGPLRRMESEALWDAVLATSGTLDRTLGGPPYRLFTYKQENIAFYGPATSYGSETWRRSVYRMAVRAVRDNLLACFDCPESAQRAPKREVTTTPLQALSLLNGPFIREQATHLAQRVQKEAGPQPERQISRAFQLAFGRTPRPDELALARPLVAKDGLPALCRALFNAHEFLYY</sequence>
<dbReference type="Proteomes" id="UP000520814">
    <property type="component" value="Unassembled WGS sequence"/>
</dbReference>
<keyword evidence="4" id="KW-1185">Reference proteome</keyword>
<dbReference type="PROSITE" id="PS50022">
    <property type="entry name" value="FA58C_3"/>
    <property type="match status" value="1"/>
</dbReference>
<dbReference type="Pfam" id="PF07587">
    <property type="entry name" value="PSD1"/>
    <property type="match status" value="1"/>
</dbReference>
<keyword evidence="3" id="KW-0378">Hydrolase</keyword>
<comment type="caution">
    <text evidence="3">The sequence shown here is derived from an EMBL/GenBank/DDBJ whole genome shotgun (WGS) entry which is preliminary data.</text>
</comment>
<feature type="signal peptide" evidence="1">
    <location>
        <begin position="1"/>
        <end position="20"/>
    </location>
</feature>
<dbReference type="InterPro" id="IPR008979">
    <property type="entry name" value="Galactose-bd-like_sf"/>
</dbReference>
<dbReference type="Pfam" id="PF00754">
    <property type="entry name" value="F5_F8_type_C"/>
    <property type="match status" value="1"/>
</dbReference>
<evidence type="ECO:0000259" key="2">
    <source>
        <dbReference type="PROSITE" id="PS50022"/>
    </source>
</evidence>
<dbReference type="Gene3D" id="2.60.120.260">
    <property type="entry name" value="Galactose-binding domain-like"/>
    <property type="match status" value="1"/>
</dbReference>
<proteinExistence type="predicted"/>
<keyword evidence="1" id="KW-0732">Signal</keyword>
<organism evidence="3 4">
    <name type="scientific">Armatimonas rosea</name>
    <dbReference type="NCBI Taxonomy" id="685828"/>
    <lineage>
        <taxon>Bacteria</taxon>
        <taxon>Bacillati</taxon>
        <taxon>Armatimonadota</taxon>
        <taxon>Armatimonadia</taxon>
        <taxon>Armatimonadales</taxon>
        <taxon>Armatimonadaceae</taxon>
        <taxon>Armatimonas</taxon>
    </lineage>
</organism>
<dbReference type="EMBL" id="JACHGW010000001">
    <property type="protein sequence ID" value="MBB6048919.1"/>
    <property type="molecule type" value="Genomic_DNA"/>
</dbReference>
<gene>
    <name evidence="3" type="ORF">HNQ39_000681</name>
</gene>
<dbReference type="GO" id="GO:0016787">
    <property type="term" value="F:hydrolase activity"/>
    <property type="evidence" value="ECO:0007669"/>
    <property type="project" value="UniProtKB-KW"/>
</dbReference>